<reference evidence="2" key="1">
    <citation type="submission" date="2021-01" db="EMBL/GenBank/DDBJ databases">
        <authorList>
            <person name="Corre E."/>
            <person name="Pelletier E."/>
            <person name="Niang G."/>
            <person name="Scheremetjew M."/>
            <person name="Finn R."/>
            <person name="Kale V."/>
            <person name="Holt S."/>
            <person name="Cochrane G."/>
            <person name="Meng A."/>
            <person name="Brown T."/>
            <person name="Cohen L."/>
        </authorList>
    </citation>
    <scope>NUCLEOTIDE SEQUENCE</scope>
    <source>
        <strain evidence="2">CCMP281</strain>
    </source>
</reference>
<name>A0A7S3FNG4_9EUKA</name>
<dbReference type="EMBL" id="HBHX01072667">
    <property type="protein sequence ID" value="CAE0153788.1"/>
    <property type="molecule type" value="Transcribed_RNA"/>
</dbReference>
<feature type="chain" id="PRO_5031410293" evidence="1">
    <location>
        <begin position="30"/>
        <end position="328"/>
    </location>
</feature>
<sequence>MFPGAKRRGPFSLFGRMRFLLLVPSLAFAQQCVGMHNVRYWPYPVTDQRVSYKDGFSPDDPSGCCDLCCGHPVYKSWPQVWNLYGNGTCRCLSSDYNAGYDGPTEYGTGDWSGACAFRRPAATPAGLDSKKFKLANDTRIVALHRATSHYTCSYPNDQTDMAEIRRQAVESSKAAANGAFKWACGQCGAHVYRESSSVPITARFCAVALSGPNETSLAFAEQRYVRQKDEGGAYCQKVDGDFAMDQVLIGIDQGQFEVFNDTHGFPSVQQCSPSKPPVKCVPHHDDPRRPCHCDEACTLACCKLEPAAEEIAVRFSWYGLETSAPEAA</sequence>
<evidence type="ECO:0000313" key="2">
    <source>
        <dbReference type="EMBL" id="CAE0153788.1"/>
    </source>
</evidence>
<feature type="signal peptide" evidence="1">
    <location>
        <begin position="1"/>
        <end position="29"/>
    </location>
</feature>
<keyword evidence="1" id="KW-0732">Signal</keyword>
<protein>
    <submittedName>
        <fullName evidence="2">Uncharacterized protein</fullName>
    </submittedName>
</protein>
<accession>A0A7S3FNG4</accession>
<dbReference type="AlphaFoldDB" id="A0A7S3FNG4"/>
<evidence type="ECO:0000256" key="1">
    <source>
        <dbReference type="SAM" id="SignalP"/>
    </source>
</evidence>
<gene>
    <name evidence="2" type="ORF">HERI1096_LOCUS40195</name>
</gene>
<proteinExistence type="predicted"/>
<organism evidence="2">
    <name type="scientific">Haptolina ericina</name>
    <dbReference type="NCBI Taxonomy" id="156174"/>
    <lineage>
        <taxon>Eukaryota</taxon>
        <taxon>Haptista</taxon>
        <taxon>Haptophyta</taxon>
        <taxon>Prymnesiophyceae</taxon>
        <taxon>Prymnesiales</taxon>
        <taxon>Prymnesiaceae</taxon>
        <taxon>Haptolina</taxon>
    </lineage>
</organism>